<protein>
    <recommendedName>
        <fullName evidence="2">PF03932 family protein CutC</fullName>
    </recommendedName>
</protein>
<keyword evidence="2" id="KW-0963">Cytoplasm</keyword>
<dbReference type="Gene3D" id="3.20.20.380">
    <property type="entry name" value="Copper homeostasis (CutC) domain"/>
    <property type="match status" value="1"/>
</dbReference>
<dbReference type="GO" id="GO:0005507">
    <property type="term" value="F:copper ion binding"/>
    <property type="evidence" value="ECO:0007669"/>
    <property type="project" value="TreeGrafter"/>
</dbReference>
<sequence length="244" mass="25415">MSVRLEVCVDSPEGLAAAIAGGADRIELCAALDLGGLTPPAGLMALAAKAPIPVYAMIRPRAGNFVYDGDNEAAMLADVDAARTAGLAGVVIGASCADGTLDLPLLTRLSERAKDMGVTLHRAFDLVPDPIQALEQAIELGVERVLTSGLQVKALDGLGTLKVLADLAADRLSIMPGSGINIFNVERIVSETGVHEVHSSCRVPLEAVDQKAVNFGFQPSASYQTNSVTVLQMRNLLDMIGNKG</sequence>
<evidence type="ECO:0000313" key="3">
    <source>
        <dbReference type="EMBL" id="TDK38921.1"/>
    </source>
</evidence>
<comment type="caution">
    <text evidence="2">Once thought to be involved in copper homeostasis, experiments in E.coli have shown this is not the case.</text>
</comment>
<accession>A0A4R5UM58</accession>
<keyword evidence="4" id="KW-1185">Reference proteome</keyword>
<dbReference type="RefSeq" id="WP_133314369.1">
    <property type="nucleotide sequence ID" value="NZ_SMTL01000001.1"/>
</dbReference>
<evidence type="ECO:0000256" key="1">
    <source>
        <dbReference type="ARBA" id="ARBA00007768"/>
    </source>
</evidence>
<gene>
    <name evidence="2" type="primary">cutC</name>
    <name evidence="3" type="ORF">E2F50_01900</name>
</gene>
<reference evidence="3 4" key="1">
    <citation type="submission" date="2019-03" db="EMBL/GenBank/DDBJ databases">
        <title>Rhizobium sp. nov., an bacterium isolated from biocrust in Mu Us Desert.</title>
        <authorList>
            <person name="Lixiong L."/>
        </authorList>
    </citation>
    <scope>NUCLEOTIDE SEQUENCE [LARGE SCALE GENOMIC DNA]</scope>
    <source>
        <strain evidence="3 4">SPY-1</strain>
    </source>
</reference>
<comment type="similarity">
    <text evidence="1 2">Belongs to the CutC family.</text>
</comment>
<dbReference type="PANTHER" id="PTHR12598">
    <property type="entry name" value="COPPER HOMEOSTASIS PROTEIN CUTC"/>
    <property type="match status" value="1"/>
</dbReference>
<evidence type="ECO:0000256" key="2">
    <source>
        <dbReference type="HAMAP-Rule" id="MF_00795"/>
    </source>
</evidence>
<dbReference type="PANTHER" id="PTHR12598:SF0">
    <property type="entry name" value="COPPER HOMEOSTASIS PROTEIN CUTC HOMOLOG"/>
    <property type="match status" value="1"/>
</dbReference>
<dbReference type="Proteomes" id="UP000295238">
    <property type="component" value="Unassembled WGS sequence"/>
</dbReference>
<dbReference type="HAMAP" id="MF_00795">
    <property type="entry name" value="CutC"/>
    <property type="match status" value="1"/>
</dbReference>
<proteinExistence type="inferred from homology"/>
<dbReference type="GO" id="GO:0005737">
    <property type="term" value="C:cytoplasm"/>
    <property type="evidence" value="ECO:0007669"/>
    <property type="project" value="UniProtKB-SubCell"/>
</dbReference>
<dbReference type="Pfam" id="PF03932">
    <property type="entry name" value="CutC"/>
    <property type="match status" value="1"/>
</dbReference>
<comment type="caution">
    <text evidence="3">The sequence shown here is derived from an EMBL/GenBank/DDBJ whole genome shotgun (WGS) entry which is preliminary data.</text>
</comment>
<dbReference type="OrthoDB" id="9815677at2"/>
<dbReference type="AlphaFoldDB" id="A0A4R5UM58"/>
<name>A0A4R5UM58_9HYPH</name>
<dbReference type="EMBL" id="SMTL01000001">
    <property type="protein sequence ID" value="TDK38921.1"/>
    <property type="molecule type" value="Genomic_DNA"/>
</dbReference>
<comment type="subcellular location">
    <subcellularLocation>
        <location evidence="2">Cytoplasm</location>
    </subcellularLocation>
</comment>
<dbReference type="InterPro" id="IPR005627">
    <property type="entry name" value="CutC-like"/>
</dbReference>
<dbReference type="InterPro" id="IPR036822">
    <property type="entry name" value="CutC-like_dom_sf"/>
</dbReference>
<organism evidence="3 4">
    <name type="scientific">Rhizobium deserti</name>
    <dbReference type="NCBI Taxonomy" id="2547961"/>
    <lineage>
        <taxon>Bacteria</taxon>
        <taxon>Pseudomonadati</taxon>
        <taxon>Pseudomonadota</taxon>
        <taxon>Alphaproteobacteria</taxon>
        <taxon>Hyphomicrobiales</taxon>
        <taxon>Rhizobiaceae</taxon>
        <taxon>Rhizobium/Agrobacterium group</taxon>
        <taxon>Rhizobium</taxon>
    </lineage>
</organism>
<dbReference type="SUPFAM" id="SSF110395">
    <property type="entry name" value="CutC-like"/>
    <property type="match status" value="1"/>
</dbReference>
<evidence type="ECO:0000313" key="4">
    <source>
        <dbReference type="Proteomes" id="UP000295238"/>
    </source>
</evidence>